<name>A0ABD1Y9U1_9MARC</name>
<dbReference type="PANTHER" id="PTHR12346">
    <property type="entry name" value="SIN3B-RELATED"/>
    <property type="match status" value="1"/>
</dbReference>
<evidence type="ECO:0000256" key="1">
    <source>
        <dbReference type="ARBA" id="ARBA00004123"/>
    </source>
</evidence>
<comment type="caution">
    <text evidence="5">The sequence shown here is derived from an EMBL/GenBank/DDBJ whole genome shotgun (WGS) entry which is preliminary data.</text>
</comment>
<organism evidence="5 6">
    <name type="scientific">Riccia fluitans</name>
    <dbReference type="NCBI Taxonomy" id="41844"/>
    <lineage>
        <taxon>Eukaryota</taxon>
        <taxon>Viridiplantae</taxon>
        <taxon>Streptophyta</taxon>
        <taxon>Embryophyta</taxon>
        <taxon>Marchantiophyta</taxon>
        <taxon>Marchantiopsida</taxon>
        <taxon>Marchantiidae</taxon>
        <taxon>Marchantiales</taxon>
        <taxon>Ricciaceae</taxon>
        <taxon>Riccia</taxon>
    </lineage>
</organism>
<evidence type="ECO:0000256" key="2">
    <source>
        <dbReference type="ARBA" id="ARBA00022491"/>
    </source>
</evidence>
<evidence type="ECO:0000313" key="6">
    <source>
        <dbReference type="Proteomes" id="UP001605036"/>
    </source>
</evidence>
<accession>A0ABD1Y9U1</accession>
<sequence length="297" mass="34196">MGSSVPGLGYPNMGSPVTALGYLACRRFSSHMVFGFQNLDKEKYQEFETVWKDYQDKKLISFTEMRQATTKILKELNPDLEREFRTVLPLYKGYREYALQTVQGEGKLLREVSRLLKEVSLGRLNIKGYRERVALIFKGHPDLIDELQRYVLIEAMEYARMVKEHFATRNEGSKYEKFVRLLDGLHTQRGEFSSVRWHLVELFQNDPDLIRGLNIFLPIHDRIAYPGDGDAQVAVGDTFGTDGPRELPSAGDEKTLGEEVISLATVLWYQDDEIAIYGDLWYENVGTEALMRRKVIP</sequence>
<dbReference type="SUPFAM" id="SSF47762">
    <property type="entry name" value="PAH2 domain"/>
    <property type="match status" value="2"/>
</dbReference>
<dbReference type="InterPro" id="IPR003822">
    <property type="entry name" value="PAH"/>
</dbReference>
<keyword evidence="3 4" id="KW-0539">Nucleus</keyword>
<dbReference type="GO" id="GO:0005634">
    <property type="term" value="C:nucleus"/>
    <property type="evidence" value="ECO:0007669"/>
    <property type="project" value="UniProtKB-SubCell"/>
</dbReference>
<dbReference type="EMBL" id="JBHFFA010000006">
    <property type="protein sequence ID" value="KAL2623315.1"/>
    <property type="molecule type" value="Genomic_DNA"/>
</dbReference>
<gene>
    <name evidence="5" type="ORF">R1flu_003520</name>
</gene>
<comment type="subcellular location">
    <subcellularLocation>
        <location evidence="1 4">Nucleus</location>
    </subcellularLocation>
</comment>
<protein>
    <submittedName>
        <fullName evidence="5">Uncharacterized protein</fullName>
    </submittedName>
</protein>
<evidence type="ECO:0000256" key="4">
    <source>
        <dbReference type="PROSITE-ProRule" id="PRU00810"/>
    </source>
</evidence>
<dbReference type="Gene3D" id="1.20.1160.11">
    <property type="entry name" value="Paired amphipathic helix"/>
    <property type="match status" value="1"/>
</dbReference>
<evidence type="ECO:0000313" key="5">
    <source>
        <dbReference type="EMBL" id="KAL2623315.1"/>
    </source>
</evidence>
<dbReference type="InterPro" id="IPR039774">
    <property type="entry name" value="Sin3-like"/>
</dbReference>
<reference evidence="5 6" key="1">
    <citation type="submission" date="2024-09" db="EMBL/GenBank/DDBJ databases">
        <title>Chromosome-scale assembly of Riccia fluitans.</title>
        <authorList>
            <person name="Paukszto L."/>
            <person name="Sawicki J."/>
            <person name="Karawczyk K."/>
            <person name="Piernik-Szablinska J."/>
            <person name="Szczecinska M."/>
            <person name="Mazdziarz M."/>
        </authorList>
    </citation>
    <scope>NUCLEOTIDE SEQUENCE [LARGE SCALE GENOMIC DNA]</scope>
    <source>
        <strain evidence="5">Rf_01</strain>
        <tissue evidence="5">Aerial parts of the thallus</tissue>
    </source>
</reference>
<keyword evidence="6" id="KW-1185">Reference proteome</keyword>
<keyword evidence="2" id="KW-0678">Repressor</keyword>
<dbReference type="PROSITE" id="PS51477">
    <property type="entry name" value="PAH"/>
    <property type="match status" value="1"/>
</dbReference>
<dbReference type="AlphaFoldDB" id="A0ABD1Y9U1"/>
<dbReference type="InterPro" id="IPR036600">
    <property type="entry name" value="PAH_sf"/>
</dbReference>
<dbReference type="Proteomes" id="UP001605036">
    <property type="component" value="Unassembled WGS sequence"/>
</dbReference>
<evidence type="ECO:0000256" key="3">
    <source>
        <dbReference type="ARBA" id="ARBA00023242"/>
    </source>
</evidence>
<dbReference type="PANTHER" id="PTHR12346:SF0">
    <property type="entry name" value="SIN3A, ISOFORM G"/>
    <property type="match status" value="1"/>
</dbReference>
<proteinExistence type="predicted"/>